<dbReference type="AlphaFoldDB" id="A0A6J4Q523"/>
<reference evidence="1" key="1">
    <citation type="submission" date="2020-02" db="EMBL/GenBank/DDBJ databases">
        <authorList>
            <person name="Meier V. D."/>
        </authorList>
    </citation>
    <scope>NUCLEOTIDE SEQUENCE</scope>
    <source>
        <strain evidence="1">AVDCRST_MAG51</strain>
    </source>
</reference>
<organism evidence="1">
    <name type="scientific">uncultured Ramlibacter sp</name>
    <dbReference type="NCBI Taxonomy" id="260755"/>
    <lineage>
        <taxon>Bacteria</taxon>
        <taxon>Pseudomonadati</taxon>
        <taxon>Pseudomonadota</taxon>
        <taxon>Betaproteobacteria</taxon>
        <taxon>Burkholderiales</taxon>
        <taxon>Comamonadaceae</taxon>
        <taxon>Ramlibacter</taxon>
        <taxon>environmental samples</taxon>
    </lineage>
</organism>
<evidence type="ECO:0000313" key="1">
    <source>
        <dbReference type="EMBL" id="CAA9434165.1"/>
    </source>
</evidence>
<name>A0A6J4Q523_9BURK</name>
<gene>
    <name evidence="1" type="ORF">AVDCRST_MAG51-2802</name>
</gene>
<accession>A0A6J4Q523</accession>
<sequence>SMLARFGGSVTVAGVRVATVAALHSNGVPPADRSRPPT</sequence>
<dbReference type="EMBL" id="CADCUX010000602">
    <property type="protein sequence ID" value="CAA9434165.1"/>
    <property type="molecule type" value="Genomic_DNA"/>
</dbReference>
<feature type="non-terminal residue" evidence="1">
    <location>
        <position position="1"/>
    </location>
</feature>
<protein>
    <submittedName>
        <fullName evidence="1">Uncharacterized protein</fullName>
    </submittedName>
</protein>
<proteinExistence type="predicted"/>